<proteinExistence type="inferred from homology"/>
<dbReference type="Proteomes" id="UP001589775">
    <property type="component" value="Unassembled WGS sequence"/>
</dbReference>
<dbReference type="CDD" id="cd05233">
    <property type="entry name" value="SDR_c"/>
    <property type="match status" value="1"/>
</dbReference>
<dbReference type="PANTHER" id="PTHR42879:SF2">
    <property type="entry name" value="3-OXOACYL-[ACYL-CARRIER-PROTEIN] REDUCTASE FABG"/>
    <property type="match status" value="1"/>
</dbReference>
<accession>A0ABV6EWL2</accession>
<dbReference type="Pfam" id="PF13561">
    <property type="entry name" value="adh_short_C2"/>
    <property type="match status" value="1"/>
</dbReference>
<dbReference type="PROSITE" id="PS00061">
    <property type="entry name" value="ADH_SHORT"/>
    <property type="match status" value="1"/>
</dbReference>
<dbReference type="PRINTS" id="PR00081">
    <property type="entry name" value="GDHRDH"/>
</dbReference>
<dbReference type="PRINTS" id="PR00080">
    <property type="entry name" value="SDRFAMILY"/>
</dbReference>
<comment type="similarity">
    <text evidence="1">Belongs to the short-chain dehydrogenases/reductases (SDR) family.</text>
</comment>
<keyword evidence="3" id="KW-1185">Reference proteome</keyword>
<dbReference type="PANTHER" id="PTHR42879">
    <property type="entry name" value="3-OXOACYL-(ACYL-CARRIER-PROTEIN) REDUCTASE"/>
    <property type="match status" value="1"/>
</dbReference>
<dbReference type="InterPro" id="IPR050259">
    <property type="entry name" value="SDR"/>
</dbReference>
<dbReference type="InterPro" id="IPR020904">
    <property type="entry name" value="Sc_DH/Rdtase_CS"/>
</dbReference>
<dbReference type="SUPFAM" id="SSF51735">
    <property type="entry name" value="NAD(P)-binding Rossmann-fold domains"/>
    <property type="match status" value="1"/>
</dbReference>
<organism evidence="2 3">
    <name type="scientific">Rhodopseudomonas telluris</name>
    <dbReference type="NCBI Taxonomy" id="644215"/>
    <lineage>
        <taxon>Bacteria</taxon>
        <taxon>Pseudomonadati</taxon>
        <taxon>Pseudomonadota</taxon>
        <taxon>Alphaproteobacteria</taxon>
        <taxon>Hyphomicrobiales</taxon>
        <taxon>Nitrobacteraceae</taxon>
        <taxon>Rhodopseudomonas</taxon>
    </lineage>
</organism>
<protein>
    <submittedName>
        <fullName evidence="2">SDR family NAD(P)-dependent oxidoreductase</fullName>
        <ecNumber evidence="2">1.1.1.-</ecNumber>
    </submittedName>
</protein>
<evidence type="ECO:0000256" key="1">
    <source>
        <dbReference type="ARBA" id="ARBA00006484"/>
    </source>
</evidence>
<reference evidence="2 3" key="1">
    <citation type="submission" date="2024-09" db="EMBL/GenBank/DDBJ databases">
        <authorList>
            <person name="Sun Q."/>
            <person name="Mori K."/>
        </authorList>
    </citation>
    <scope>NUCLEOTIDE SEQUENCE [LARGE SCALE GENOMIC DNA]</scope>
    <source>
        <strain evidence="2 3">KCTC 23279</strain>
    </source>
</reference>
<keyword evidence="2" id="KW-0560">Oxidoreductase</keyword>
<name>A0ABV6EWL2_9BRAD</name>
<evidence type="ECO:0000313" key="2">
    <source>
        <dbReference type="EMBL" id="MFC0242619.1"/>
    </source>
</evidence>
<comment type="caution">
    <text evidence="2">The sequence shown here is derived from an EMBL/GenBank/DDBJ whole genome shotgun (WGS) entry which is preliminary data.</text>
</comment>
<dbReference type="InterPro" id="IPR002347">
    <property type="entry name" value="SDR_fam"/>
</dbReference>
<dbReference type="EMBL" id="JBHLWM010000008">
    <property type="protein sequence ID" value="MFC0242619.1"/>
    <property type="molecule type" value="Genomic_DNA"/>
</dbReference>
<dbReference type="RefSeq" id="WP_378390766.1">
    <property type="nucleotide sequence ID" value="NZ_JBHLWM010000008.1"/>
</dbReference>
<dbReference type="GO" id="GO:0016491">
    <property type="term" value="F:oxidoreductase activity"/>
    <property type="evidence" value="ECO:0007669"/>
    <property type="project" value="UniProtKB-KW"/>
</dbReference>
<dbReference type="EC" id="1.1.1.-" evidence="2"/>
<gene>
    <name evidence="2" type="ORF">ACFFJ6_19150</name>
</gene>
<evidence type="ECO:0000313" key="3">
    <source>
        <dbReference type="Proteomes" id="UP001589775"/>
    </source>
</evidence>
<dbReference type="Gene3D" id="3.40.50.720">
    <property type="entry name" value="NAD(P)-binding Rossmann-like Domain"/>
    <property type="match status" value="1"/>
</dbReference>
<dbReference type="InterPro" id="IPR036291">
    <property type="entry name" value="NAD(P)-bd_dom_sf"/>
</dbReference>
<sequence length="245" mass="26160">MKVAFVTGGTSAIGSAIVHTLVNAGHRVHFQYHRNGEEASELRRATGAIGHQIDFLSDWAPPIENCDIFVHNAAINLSGGSSLDLKESELEDTMKVNVLVSATLARAFSAHMMHHRWGRIVNINSIFGLRAGLNRASYSISKFGLRALTQSLSVELAAFGVTVNEVCAGPVNTTMLQSMASIAVSQGRFRDTESYLASVGSGLPIRRLITPQEVAEAVRYLTSDLASCCAGSSLVIDGGLSACWP</sequence>